<dbReference type="GO" id="GO:0004222">
    <property type="term" value="F:metalloendopeptidase activity"/>
    <property type="evidence" value="ECO:0007669"/>
    <property type="project" value="TreeGrafter"/>
</dbReference>
<comment type="caution">
    <text evidence="4">The sequence shown here is derived from an EMBL/GenBank/DDBJ whole genome shotgun (WGS) entry which is preliminary data.</text>
</comment>
<dbReference type="Pfam" id="PF01551">
    <property type="entry name" value="Peptidase_M23"/>
    <property type="match status" value="1"/>
</dbReference>
<evidence type="ECO:0000313" key="5">
    <source>
        <dbReference type="Proteomes" id="UP000610303"/>
    </source>
</evidence>
<proteinExistence type="predicted"/>
<feature type="coiled-coil region" evidence="1">
    <location>
        <begin position="68"/>
        <end position="130"/>
    </location>
</feature>
<dbReference type="InterPro" id="IPR016047">
    <property type="entry name" value="M23ase_b-sheet_dom"/>
</dbReference>
<dbReference type="InterPro" id="IPR050570">
    <property type="entry name" value="Cell_wall_metabolism_enzyme"/>
</dbReference>
<feature type="domain" description="M23ase beta-sheet core" evidence="3">
    <location>
        <begin position="318"/>
        <end position="414"/>
    </location>
</feature>
<gene>
    <name evidence="4" type="ORF">GCM10010196_03500</name>
</gene>
<keyword evidence="1" id="KW-0175">Coiled coil</keyword>
<feature type="chain" id="PRO_5038123378" description="M23ase beta-sheet core domain-containing protein" evidence="2">
    <location>
        <begin position="46"/>
        <end position="426"/>
    </location>
</feature>
<dbReference type="Proteomes" id="UP000610303">
    <property type="component" value="Unassembled WGS sequence"/>
</dbReference>
<reference evidence="4" key="2">
    <citation type="submission" date="2020-09" db="EMBL/GenBank/DDBJ databases">
        <authorList>
            <person name="Sun Q."/>
            <person name="Ohkuma M."/>
        </authorList>
    </citation>
    <scope>NUCLEOTIDE SEQUENCE</scope>
    <source>
        <strain evidence="4">JCM 3346</strain>
    </source>
</reference>
<evidence type="ECO:0000256" key="1">
    <source>
        <dbReference type="SAM" id="Coils"/>
    </source>
</evidence>
<feature type="coiled-coil region" evidence="1">
    <location>
        <begin position="191"/>
        <end position="250"/>
    </location>
</feature>
<dbReference type="Gene3D" id="2.70.70.10">
    <property type="entry name" value="Glucose Permease (Domain IIA)"/>
    <property type="match status" value="1"/>
</dbReference>
<dbReference type="PANTHER" id="PTHR21666:SF270">
    <property type="entry name" value="MUREIN HYDROLASE ACTIVATOR ENVC"/>
    <property type="match status" value="1"/>
</dbReference>
<organism evidence="4 5">
    <name type="scientific">Agromyces mediolanus</name>
    <name type="common">Corynebacterium mediolanum</name>
    <dbReference type="NCBI Taxonomy" id="41986"/>
    <lineage>
        <taxon>Bacteria</taxon>
        <taxon>Bacillati</taxon>
        <taxon>Actinomycetota</taxon>
        <taxon>Actinomycetes</taxon>
        <taxon>Micrococcales</taxon>
        <taxon>Microbacteriaceae</taxon>
        <taxon>Agromyces</taxon>
    </lineage>
</organism>
<reference evidence="4" key="1">
    <citation type="journal article" date="2014" name="Int. J. Syst. Evol. Microbiol.">
        <title>Complete genome sequence of Corynebacterium casei LMG S-19264T (=DSM 44701T), isolated from a smear-ripened cheese.</title>
        <authorList>
            <consortium name="US DOE Joint Genome Institute (JGI-PGF)"/>
            <person name="Walter F."/>
            <person name="Albersmeier A."/>
            <person name="Kalinowski J."/>
            <person name="Ruckert C."/>
        </authorList>
    </citation>
    <scope>NUCLEOTIDE SEQUENCE</scope>
    <source>
        <strain evidence="4">JCM 3346</strain>
    </source>
</reference>
<dbReference type="InterPro" id="IPR011055">
    <property type="entry name" value="Dup_hybrid_motif"/>
</dbReference>
<accession>A0A918F9L4</accession>
<evidence type="ECO:0000313" key="4">
    <source>
        <dbReference type="EMBL" id="GGR14236.1"/>
    </source>
</evidence>
<dbReference type="AlphaFoldDB" id="A0A918F9L4"/>
<name>A0A918F9L4_AGRME</name>
<evidence type="ECO:0000256" key="2">
    <source>
        <dbReference type="SAM" id="SignalP"/>
    </source>
</evidence>
<keyword evidence="5" id="KW-1185">Reference proteome</keyword>
<feature type="signal peptide" evidence="2">
    <location>
        <begin position="1"/>
        <end position="45"/>
    </location>
</feature>
<keyword evidence="2" id="KW-0732">Signal</keyword>
<dbReference type="SUPFAM" id="SSF51261">
    <property type="entry name" value="Duplicated hybrid motif"/>
    <property type="match status" value="1"/>
</dbReference>
<evidence type="ECO:0000259" key="3">
    <source>
        <dbReference type="Pfam" id="PF01551"/>
    </source>
</evidence>
<dbReference type="PANTHER" id="PTHR21666">
    <property type="entry name" value="PEPTIDASE-RELATED"/>
    <property type="match status" value="1"/>
</dbReference>
<dbReference type="EMBL" id="BMRJ01000001">
    <property type="protein sequence ID" value="GGR14236.1"/>
    <property type="molecule type" value="Genomic_DNA"/>
</dbReference>
<dbReference type="CDD" id="cd12797">
    <property type="entry name" value="M23_peptidase"/>
    <property type="match status" value="1"/>
</dbReference>
<sequence>MYRTTVNRPTTTRRRPARLRRALATLLAAGLAVTGTVIGASPAAAADYPTWDELQAAKADTAAAASAVDQITALIAQLEQNVAATRAEAEKRMGEFLDAQQRYDDAARKAGEIEALAEQTAAEAAEAKKNAGQVAAQLYRSGGGDLSVDLFLESGDEVATDALLSKLGNMEKMVERTSEVYRSAQSKSNDADSLGQQAEVARAEREKLRIAAEEALAAAQAAQAAAEAALSESEAKKVELDQQLKFMKDAEAKTTAAYQEGERIRKEEEEKRRREAMAAGAPGTVASSGWARPASGYISDGYGARPIICGGGYCSSGFHYAYDIATGCGAPIYAANSGTVSVAGWSGSYGNYVKINHGGGISTGYAHIREGGILVGSGQWVEAGQQIAWSGTTGASTGCHLHFEVWDGWDRINPGPFMSARGVSLG</sequence>
<protein>
    <recommendedName>
        <fullName evidence="3">M23ase beta-sheet core domain-containing protein</fullName>
    </recommendedName>
</protein>
<dbReference type="RefSeq" id="WP_189083593.1">
    <property type="nucleotide sequence ID" value="NZ_BMRJ01000001.1"/>
</dbReference>